<reference evidence="1" key="1">
    <citation type="journal article" date="2017" name="Appl. Environ. Microbiol.">
        <title>Molecular characterization of an Endozoicomonas-like organism causing infection in king scallop Pecten maximus L.</title>
        <authorList>
            <person name="Cano I."/>
            <person name="van Aerle R."/>
            <person name="Ross S."/>
            <person name="Verner-Jeffreys D.W."/>
            <person name="Paley R.K."/>
            <person name="Rimmer G."/>
            <person name="Ryder D."/>
            <person name="Hooper P."/>
            <person name="Stone D."/>
            <person name="Feist S.W."/>
        </authorList>
    </citation>
    <scope>NUCLEOTIDE SEQUENCE</scope>
</reference>
<name>A0A2H9T3S7_9ZZZZ</name>
<sequence length="44" mass="4980">MPLTLPTQPRFGVNRFQSRLSHKAADFFPVEAVPLITEERAHSS</sequence>
<dbReference type="AlphaFoldDB" id="A0A2H9T3S7"/>
<proteinExistence type="predicted"/>
<dbReference type="EMBL" id="NSIT01000334">
    <property type="protein sequence ID" value="PJE77886.1"/>
    <property type="molecule type" value="Genomic_DNA"/>
</dbReference>
<comment type="caution">
    <text evidence="1">The sequence shown here is derived from an EMBL/GenBank/DDBJ whole genome shotgun (WGS) entry which is preliminary data.</text>
</comment>
<gene>
    <name evidence="1" type="ORF">CI610_03177</name>
</gene>
<protein>
    <submittedName>
        <fullName evidence="1">Uncharacterized protein</fullName>
    </submittedName>
</protein>
<accession>A0A2H9T3S7</accession>
<organism evidence="1">
    <name type="scientific">invertebrate metagenome</name>
    <dbReference type="NCBI Taxonomy" id="1711999"/>
    <lineage>
        <taxon>unclassified sequences</taxon>
        <taxon>metagenomes</taxon>
        <taxon>organismal metagenomes</taxon>
    </lineage>
</organism>
<evidence type="ECO:0000313" key="1">
    <source>
        <dbReference type="EMBL" id="PJE77886.1"/>
    </source>
</evidence>